<feature type="transmembrane region" description="Helical" evidence="1">
    <location>
        <begin position="38"/>
        <end position="57"/>
    </location>
</feature>
<dbReference type="EMBL" id="DWYG01000149">
    <property type="protein sequence ID" value="HJB42577.1"/>
    <property type="molecule type" value="Genomic_DNA"/>
</dbReference>
<protein>
    <submittedName>
        <fullName evidence="2">Sigma-E processing peptidase SpoIIGA</fullName>
    </submittedName>
</protein>
<comment type="caution">
    <text evidence="2">The sequence shown here is derived from an EMBL/GenBank/DDBJ whole genome shotgun (WGS) entry which is preliminary data.</text>
</comment>
<feature type="transmembrane region" description="Helical" evidence="1">
    <location>
        <begin position="87"/>
        <end position="109"/>
    </location>
</feature>
<dbReference type="InterPro" id="IPR005081">
    <property type="entry name" value="SpoIIGA"/>
</dbReference>
<feature type="transmembrane region" description="Helical" evidence="1">
    <location>
        <begin position="6"/>
        <end position="31"/>
    </location>
</feature>
<evidence type="ECO:0000313" key="2">
    <source>
        <dbReference type="EMBL" id="HJB42577.1"/>
    </source>
</evidence>
<name>A0A9D2M7B5_9FIRM</name>
<proteinExistence type="predicted"/>
<evidence type="ECO:0000313" key="3">
    <source>
        <dbReference type="Proteomes" id="UP000886803"/>
    </source>
</evidence>
<feature type="transmembrane region" description="Helical" evidence="1">
    <location>
        <begin position="63"/>
        <end position="80"/>
    </location>
</feature>
<dbReference type="GO" id="GO:0004190">
    <property type="term" value="F:aspartic-type endopeptidase activity"/>
    <property type="evidence" value="ECO:0007669"/>
    <property type="project" value="InterPro"/>
</dbReference>
<organism evidence="2 3">
    <name type="scientific">Candidatus Gemmiger avicola</name>
    <dbReference type="NCBI Taxonomy" id="2838605"/>
    <lineage>
        <taxon>Bacteria</taxon>
        <taxon>Bacillati</taxon>
        <taxon>Bacillota</taxon>
        <taxon>Clostridia</taxon>
        <taxon>Eubacteriales</taxon>
        <taxon>Gemmiger</taxon>
    </lineage>
</organism>
<keyword evidence="1" id="KW-1133">Transmembrane helix</keyword>
<gene>
    <name evidence="2" type="ORF">H9945_08775</name>
</gene>
<feature type="transmembrane region" description="Helical" evidence="1">
    <location>
        <begin position="129"/>
        <end position="150"/>
    </location>
</feature>
<dbReference type="GO" id="GO:0030436">
    <property type="term" value="P:asexual sporulation"/>
    <property type="evidence" value="ECO:0007669"/>
    <property type="project" value="InterPro"/>
</dbReference>
<sequence>MKTVIYLDVLLLTNFLIGYALLAAAGLLAGMQARFGRMVLASLLAASSALILLAPELTYPQQLVYKVGTAAVITAAAFGVRPLRRYAAVLGWFAALNLLLAGLCILVILRTDSPLVQTGNLAVYLRISPVLLVLLAGVCSAVVWLGLCLFARPSAPARTAGLRVDLGGVPVQLRAVLDTGCHLKDPITCLPVLLVSYPAARSRLPQAVCQYLDGWFAGVRTAGPPPGLSLRMIPCATATGQTVLPGFTVGRLELIGADGPLPLRRTAVAFTAQAFGSNRYEALYGADFL</sequence>
<dbReference type="GO" id="GO:0006508">
    <property type="term" value="P:proteolysis"/>
    <property type="evidence" value="ECO:0007669"/>
    <property type="project" value="InterPro"/>
</dbReference>
<reference evidence="2" key="2">
    <citation type="submission" date="2021-04" db="EMBL/GenBank/DDBJ databases">
        <authorList>
            <person name="Gilroy R."/>
        </authorList>
    </citation>
    <scope>NUCLEOTIDE SEQUENCE</scope>
    <source>
        <strain evidence="2">ChiBcec8-13705</strain>
    </source>
</reference>
<dbReference type="Proteomes" id="UP000886803">
    <property type="component" value="Unassembled WGS sequence"/>
</dbReference>
<dbReference type="AlphaFoldDB" id="A0A9D2M7B5"/>
<dbReference type="Pfam" id="PF03419">
    <property type="entry name" value="Peptidase_U4"/>
    <property type="match status" value="1"/>
</dbReference>
<keyword evidence="1" id="KW-0472">Membrane</keyword>
<reference evidence="2" key="1">
    <citation type="journal article" date="2021" name="PeerJ">
        <title>Extensive microbial diversity within the chicken gut microbiome revealed by metagenomics and culture.</title>
        <authorList>
            <person name="Gilroy R."/>
            <person name="Ravi A."/>
            <person name="Getino M."/>
            <person name="Pursley I."/>
            <person name="Horton D.L."/>
            <person name="Alikhan N.F."/>
            <person name="Baker D."/>
            <person name="Gharbi K."/>
            <person name="Hall N."/>
            <person name="Watson M."/>
            <person name="Adriaenssens E.M."/>
            <person name="Foster-Nyarko E."/>
            <person name="Jarju S."/>
            <person name="Secka A."/>
            <person name="Antonio M."/>
            <person name="Oren A."/>
            <person name="Chaudhuri R.R."/>
            <person name="La Ragione R."/>
            <person name="Hildebrand F."/>
            <person name="Pallen M.J."/>
        </authorList>
    </citation>
    <scope>NUCLEOTIDE SEQUENCE</scope>
    <source>
        <strain evidence="2">ChiBcec8-13705</strain>
    </source>
</reference>
<accession>A0A9D2M7B5</accession>
<keyword evidence="1" id="KW-0812">Transmembrane</keyword>
<evidence type="ECO:0000256" key="1">
    <source>
        <dbReference type="SAM" id="Phobius"/>
    </source>
</evidence>